<reference evidence="1 2" key="1">
    <citation type="submission" date="2021-06" db="EMBL/GenBank/DDBJ databases">
        <title>Caerostris extrusa draft genome.</title>
        <authorList>
            <person name="Kono N."/>
            <person name="Arakawa K."/>
        </authorList>
    </citation>
    <scope>NUCLEOTIDE SEQUENCE [LARGE SCALE GENOMIC DNA]</scope>
</reference>
<dbReference type="Proteomes" id="UP001054945">
    <property type="component" value="Unassembled WGS sequence"/>
</dbReference>
<accession>A0AAV4NS27</accession>
<gene>
    <name evidence="1" type="ORF">CEXT_597971</name>
</gene>
<organism evidence="1 2">
    <name type="scientific">Caerostris extrusa</name>
    <name type="common">Bark spider</name>
    <name type="synonym">Caerostris bankana</name>
    <dbReference type="NCBI Taxonomy" id="172846"/>
    <lineage>
        <taxon>Eukaryota</taxon>
        <taxon>Metazoa</taxon>
        <taxon>Ecdysozoa</taxon>
        <taxon>Arthropoda</taxon>
        <taxon>Chelicerata</taxon>
        <taxon>Arachnida</taxon>
        <taxon>Araneae</taxon>
        <taxon>Araneomorphae</taxon>
        <taxon>Entelegynae</taxon>
        <taxon>Araneoidea</taxon>
        <taxon>Araneidae</taxon>
        <taxon>Caerostris</taxon>
    </lineage>
</organism>
<dbReference type="EMBL" id="BPLR01021214">
    <property type="protein sequence ID" value="GIX87188.1"/>
    <property type="molecule type" value="Genomic_DNA"/>
</dbReference>
<evidence type="ECO:0000313" key="2">
    <source>
        <dbReference type="Proteomes" id="UP001054945"/>
    </source>
</evidence>
<protein>
    <submittedName>
        <fullName evidence="1">Uncharacterized protein</fullName>
    </submittedName>
</protein>
<name>A0AAV4NS27_CAEEX</name>
<keyword evidence="2" id="KW-1185">Reference proteome</keyword>
<evidence type="ECO:0000313" key="1">
    <source>
        <dbReference type="EMBL" id="GIX87188.1"/>
    </source>
</evidence>
<proteinExistence type="predicted"/>
<comment type="caution">
    <text evidence="1">The sequence shown here is derived from an EMBL/GenBank/DDBJ whole genome shotgun (WGS) entry which is preliminary data.</text>
</comment>
<sequence>MAIIRGIRNHHRTCLLRSGREHDCRILDGRRTYRQVCQLSRRRSSRAKNKSSAENLHLFVSSIKEDPVKRERSLMLGEIPDKRRH</sequence>
<dbReference type="AlphaFoldDB" id="A0AAV4NS27"/>